<evidence type="ECO:0000256" key="1">
    <source>
        <dbReference type="ARBA" id="ARBA00004167"/>
    </source>
</evidence>
<dbReference type="OrthoDB" id="444255at2759"/>
<dbReference type="STRING" id="1245528.M3HL27"/>
<dbReference type="GO" id="GO:0016020">
    <property type="term" value="C:membrane"/>
    <property type="evidence" value="ECO:0007669"/>
    <property type="project" value="UniProtKB-SubCell"/>
</dbReference>
<keyword evidence="2 5" id="KW-0812">Transmembrane</keyword>
<dbReference type="eggNOG" id="ENOG502QREF">
    <property type="taxonomic scope" value="Eukaryota"/>
</dbReference>
<gene>
    <name evidence="7" type="ORF">G210_1421</name>
</gene>
<dbReference type="AlphaFoldDB" id="M3HL27"/>
<feature type="domain" description="LicD/FKTN/FKRP nucleotidyltransferase" evidence="6">
    <location>
        <begin position="521"/>
        <end position="633"/>
    </location>
</feature>
<dbReference type="GO" id="GO:0009100">
    <property type="term" value="P:glycoprotein metabolic process"/>
    <property type="evidence" value="ECO:0007669"/>
    <property type="project" value="UniProtKB-ARBA"/>
</dbReference>
<dbReference type="InterPro" id="IPR007074">
    <property type="entry name" value="LicD/FKTN/FKRP_NTP_transf"/>
</dbReference>
<evidence type="ECO:0000256" key="3">
    <source>
        <dbReference type="ARBA" id="ARBA00022989"/>
    </source>
</evidence>
<reference evidence="7 8" key="1">
    <citation type="submission" date="2013-02" db="EMBL/GenBank/DDBJ databases">
        <title>Genome sequence of Candida maltosa Xu316, a potential industrial strain for xylitol and ethanol production.</title>
        <authorList>
            <person name="Yu J."/>
            <person name="Wang Q."/>
            <person name="Geng X."/>
            <person name="Bao W."/>
            <person name="He P."/>
            <person name="Cai J."/>
        </authorList>
    </citation>
    <scope>NUCLEOTIDE SEQUENCE [LARGE SCALE GENOMIC DNA]</scope>
    <source>
        <strain evidence="8">Xu316</strain>
    </source>
</reference>
<sequence>MGLIKSLTKNKKSIKLIKLSVLFLGIFNLIYFTIYYKQQNPSNESLKKFLSLNKPPSTIDKPLDEQKDTDSGTFHDEILVPSEYDNKNNEVDVKFNEQLNFKFNQVKNNQQRFANVNTKLSQPTNIKLEIKNHLRVFESGKSWINKNELFYDPKFTLSVYLNEIRLQYEKLVKQQQPDEKYYVAGKINSNELPAISLPFNWADWIDLTVLNNELAKPFDQRMTCGDFTKILHKNPTKLSFFCTDTDAISEKSHDLFTSGNYRFKSQLPNFLIHGHSTHNYFCYNDYRILQGKNYIMTNMKNPLKVMILPDDDSPTGGTFEFNVDSNRRLTSSKMMDSFVQSLGYSINQDNEFDSNKDEKALLPDYLNLNHLDFWSDLNNNIIPSYLPKSDYGFNTSLLMRSKSLIELTEDNFRYPYANIDEHINDMEKNSDLSNPHNQMYLDGLKECAKYDNSNEIRYFRMAVIDPNDPRNRDREWGWHYDWRFFNGALNYDKEGWTQKEQTHRTNIIMDRLLRNWAKFANEKGIISWIMHGPLLSWYWNGLLFPYDNDIDIQMPIDHLLHLAKNYNQTLVVENPAQGYGKYLIEVNSYIHNRGISARENHIDARFIDVDTGIYIDITALSNSDVTPPKEYTEKKELVDLEPEKNMIFNDRRKHFYTLKQISPLRYSMLMGVPVLIPNEITNRLVFEYSKGLSSYEYAKWYFVKKLNLWVYESDLTPVLEMPTEGKLSKEDIINQLNNLSNDLIFKLLNSNDDILQEYYLTKSLTNFHEFQKTILFDDKGLDKPIDVDKYNTYKKQFKMIKPLRKNLYDYETFDRLNKA</sequence>
<dbReference type="InterPro" id="IPR009644">
    <property type="entry name" value="FKTN/MNN4/W02B3.4-1"/>
</dbReference>
<comment type="subcellular location">
    <subcellularLocation>
        <location evidence="1">Membrane</location>
        <topology evidence="1">Single-pass membrane protein</topology>
    </subcellularLocation>
</comment>
<keyword evidence="3 5" id="KW-1133">Transmembrane helix</keyword>
<feature type="transmembrane region" description="Helical" evidence="5">
    <location>
        <begin position="16"/>
        <end position="36"/>
    </location>
</feature>
<evidence type="ECO:0000313" key="8">
    <source>
        <dbReference type="Proteomes" id="UP000011777"/>
    </source>
</evidence>
<organism evidence="7 8">
    <name type="scientific">Candida maltosa (strain Xu316)</name>
    <name type="common">Yeast</name>
    <dbReference type="NCBI Taxonomy" id="1245528"/>
    <lineage>
        <taxon>Eukaryota</taxon>
        <taxon>Fungi</taxon>
        <taxon>Dikarya</taxon>
        <taxon>Ascomycota</taxon>
        <taxon>Saccharomycotina</taxon>
        <taxon>Pichiomycetes</taxon>
        <taxon>Debaryomycetaceae</taxon>
        <taxon>Candida/Lodderomyces clade</taxon>
        <taxon>Candida</taxon>
    </lineage>
</organism>
<dbReference type="PANTHER" id="PTHR15407:SF28">
    <property type="entry name" value="RIBITOL-5-PHOSPHATE TRANSFERASE FKTN"/>
    <property type="match status" value="1"/>
</dbReference>
<evidence type="ECO:0000256" key="2">
    <source>
        <dbReference type="ARBA" id="ARBA00022692"/>
    </source>
</evidence>
<keyword evidence="4 5" id="KW-0472">Membrane</keyword>
<keyword evidence="8" id="KW-1185">Reference proteome</keyword>
<evidence type="ECO:0000259" key="6">
    <source>
        <dbReference type="Pfam" id="PF04991"/>
    </source>
</evidence>
<protein>
    <recommendedName>
        <fullName evidence="6">LicD/FKTN/FKRP nucleotidyltransferase domain-containing protein</fullName>
    </recommendedName>
</protein>
<accession>M3HL27</accession>
<dbReference type="Proteomes" id="UP000011777">
    <property type="component" value="Unassembled WGS sequence"/>
</dbReference>
<comment type="caution">
    <text evidence="7">The sequence shown here is derived from an EMBL/GenBank/DDBJ whole genome shotgun (WGS) entry which is preliminary data.</text>
</comment>
<dbReference type="PANTHER" id="PTHR15407">
    <property type="entry name" value="FUKUTIN-RELATED"/>
    <property type="match status" value="1"/>
</dbReference>
<evidence type="ECO:0000256" key="5">
    <source>
        <dbReference type="SAM" id="Phobius"/>
    </source>
</evidence>
<dbReference type="HOGENOM" id="CLU_008074_2_0_1"/>
<evidence type="ECO:0000256" key="4">
    <source>
        <dbReference type="ARBA" id="ARBA00023136"/>
    </source>
</evidence>
<dbReference type="EMBL" id="AOGT01001264">
    <property type="protein sequence ID" value="EMG48077.1"/>
    <property type="molecule type" value="Genomic_DNA"/>
</dbReference>
<proteinExistence type="predicted"/>
<dbReference type="OMA" id="IITWIMH"/>
<evidence type="ECO:0000313" key="7">
    <source>
        <dbReference type="EMBL" id="EMG48077.1"/>
    </source>
</evidence>
<dbReference type="Pfam" id="PF04991">
    <property type="entry name" value="LicD"/>
    <property type="match status" value="1"/>
</dbReference>
<name>M3HL27_CANMX</name>